<dbReference type="PANTHER" id="PTHR43624">
    <property type="entry name" value="ELECTRON TRANSFER FLAVOPROTEIN-QUINONE OXIDOREDUCTASE YDIS-RELATED"/>
    <property type="match status" value="1"/>
</dbReference>
<evidence type="ECO:0000313" key="9">
    <source>
        <dbReference type="Proteomes" id="UP000657075"/>
    </source>
</evidence>
<keyword evidence="3" id="KW-0274">FAD</keyword>
<dbReference type="Pfam" id="PF01946">
    <property type="entry name" value="Thi4"/>
    <property type="match status" value="1"/>
</dbReference>
<gene>
    <name evidence="8" type="ORF">GCM10007112_11790</name>
    <name evidence="7" type="ORF">Vsou_24660</name>
</gene>
<keyword evidence="2" id="KW-0285">Flavoprotein</keyword>
<proteinExistence type="predicted"/>
<dbReference type="EMBL" id="AP026830">
    <property type="protein sequence ID" value="BDR93373.1"/>
    <property type="molecule type" value="Genomic_DNA"/>
</dbReference>
<dbReference type="PANTHER" id="PTHR43624:SF2">
    <property type="entry name" value="ELECTRON TRANSFER FLAVOPROTEIN-QUINONE OXIDOREDUCTASE YDIS-RELATED"/>
    <property type="match status" value="1"/>
</dbReference>
<evidence type="ECO:0000313" key="7">
    <source>
        <dbReference type="EMBL" id="BDR93373.1"/>
    </source>
</evidence>
<reference evidence="10" key="3">
    <citation type="submission" date="2022-09" db="EMBL/GenBank/DDBJ databases">
        <title>Complete genome sequence of Vulcanisaeta souniana.</title>
        <authorList>
            <person name="Kato S."/>
            <person name="Itoh T."/>
            <person name="Ohkuma M."/>
        </authorList>
    </citation>
    <scope>NUCLEOTIDE SEQUENCE [LARGE SCALE GENOMIC DNA]</scope>
    <source>
        <strain evidence="10">JCM 11219</strain>
    </source>
</reference>
<dbReference type="Gene3D" id="3.50.50.60">
    <property type="entry name" value="FAD/NAD(P)-binding domain"/>
    <property type="match status" value="1"/>
</dbReference>
<evidence type="ECO:0000259" key="5">
    <source>
        <dbReference type="Pfam" id="PF21162"/>
    </source>
</evidence>
<sequence length="425" mass="46852">MGVRFDVIVVGGGPAGLTAAQQLASKGFKVLVIERGKKPGSKNVYGGRIYAHVLDKLYPEYVKEAPVERWVRRERITMMTEDTWTTVDFETMNIEHKSFTAYLTNFVEWLDKKAESAGAIIVSEIPVDSLIIKDGKVVGIRAGNDEVYADVTIVAEGINRLVLERSGLAPKLSPEVVALGAKEVIKLSRETINERFNLDEDEGMAWVAAGFPTHYLPGGAFIYTNKDAITLGVVLYLSYGYQLDTPVHDLVEEFRLHPMVKRVTKGGQLLEYSAHLTPVAGINAAPPKLYGNGYLVAGDAAGFLLHLGIIIRGVDFAMESGRLAAEAIVKAHDLGKYDEEALSVYGKLLEDSFVLKELKTFRNAHKVLIEPSLYSDYVRMINNLLKRYFEVDGTPKKIGSTFLGSKGKLSLIDLAKDAVRLVMNL</sequence>
<dbReference type="EMBL" id="BMNM01000004">
    <property type="protein sequence ID" value="GGI76663.1"/>
    <property type="molecule type" value="Genomic_DNA"/>
</dbReference>
<keyword evidence="4" id="KW-0560">Oxidoreductase</keyword>
<comment type="cofactor">
    <cofactor evidence="1">
        <name>FAD</name>
        <dbReference type="ChEBI" id="CHEBI:57692"/>
    </cofactor>
</comment>
<evidence type="ECO:0000313" key="10">
    <source>
        <dbReference type="Proteomes" id="UP001060771"/>
    </source>
</evidence>
<dbReference type="InterPro" id="IPR039651">
    <property type="entry name" value="FixC-like"/>
</dbReference>
<protein>
    <submittedName>
        <fullName evidence="8">FAD-dependent oxidoreductase</fullName>
    </submittedName>
</protein>
<evidence type="ECO:0000259" key="6">
    <source>
        <dbReference type="Pfam" id="PF26311"/>
    </source>
</evidence>
<feature type="domain" description="FixC-like C-terminal" evidence="6">
    <location>
        <begin position="369"/>
        <end position="422"/>
    </location>
</feature>
<dbReference type="GeneID" id="76208006"/>
<evidence type="ECO:0000313" key="8">
    <source>
        <dbReference type="EMBL" id="GGI76663.1"/>
    </source>
</evidence>
<evidence type="ECO:0000256" key="1">
    <source>
        <dbReference type="ARBA" id="ARBA00001974"/>
    </source>
</evidence>
<dbReference type="InterPro" id="IPR059103">
    <property type="entry name" value="FixC-like_C"/>
</dbReference>
<reference evidence="8" key="2">
    <citation type="submission" date="2020-09" db="EMBL/GenBank/DDBJ databases">
        <authorList>
            <person name="Sun Q."/>
            <person name="Ohkuma M."/>
        </authorList>
    </citation>
    <scope>NUCLEOTIDE SEQUENCE</scope>
    <source>
        <strain evidence="8">JCM 11219</strain>
    </source>
</reference>
<accession>A0A830EHC1</accession>
<dbReference type="SUPFAM" id="SSF51905">
    <property type="entry name" value="FAD/NAD(P)-binding domain"/>
    <property type="match status" value="1"/>
</dbReference>
<dbReference type="OrthoDB" id="7950at2157"/>
<feature type="domain" description="ETF-QO/FixC ubiquinone-binding" evidence="5">
    <location>
        <begin position="179"/>
        <end position="275"/>
    </location>
</feature>
<dbReference type="GO" id="GO:0016491">
    <property type="term" value="F:oxidoreductase activity"/>
    <property type="evidence" value="ECO:0007669"/>
    <property type="project" value="UniProtKB-KW"/>
</dbReference>
<dbReference type="SUPFAM" id="SSF54373">
    <property type="entry name" value="FAD-linked reductases, C-terminal domain"/>
    <property type="match status" value="1"/>
</dbReference>
<dbReference type="Pfam" id="PF21162">
    <property type="entry name" value="ETFQO_UQ-bd"/>
    <property type="match status" value="1"/>
</dbReference>
<dbReference type="RefSeq" id="WP_188603118.1">
    <property type="nucleotide sequence ID" value="NZ_AP026830.1"/>
</dbReference>
<dbReference type="AlphaFoldDB" id="A0A830EHC1"/>
<dbReference type="InterPro" id="IPR049398">
    <property type="entry name" value="ETF-QO/FixC_UQ-bd"/>
</dbReference>
<evidence type="ECO:0000256" key="4">
    <source>
        <dbReference type="ARBA" id="ARBA00023002"/>
    </source>
</evidence>
<evidence type="ECO:0000256" key="2">
    <source>
        <dbReference type="ARBA" id="ARBA00022630"/>
    </source>
</evidence>
<dbReference type="Pfam" id="PF26311">
    <property type="entry name" value="ETF-QO_FixC_C"/>
    <property type="match status" value="1"/>
</dbReference>
<name>A0A830EHC1_9CREN</name>
<dbReference type="Proteomes" id="UP001060771">
    <property type="component" value="Chromosome"/>
</dbReference>
<reference evidence="7" key="4">
    <citation type="journal article" date="2023" name="Microbiol. Resour. Announc.">
        <title>Complete Genome Sequence of Vulcanisaeta souniana Strain IC-059, a Hyperthermophilic Archaeon Isolated from Hot Spring Water in Japan.</title>
        <authorList>
            <person name="Kato S."/>
            <person name="Itoh T."/>
            <person name="Wu L."/>
            <person name="Ma J."/>
            <person name="Ohkuma M."/>
        </authorList>
    </citation>
    <scope>NUCLEOTIDE SEQUENCE</scope>
    <source>
        <strain evidence="7">JCM 11219</strain>
    </source>
</reference>
<reference evidence="8" key="1">
    <citation type="journal article" date="2014" name="Int. J. Syst. Evol. Microbiol.">
        <title>Complete genome sequence of Corynebacterium casei LMG S-19264T (=DSM 44701T), isolated from a smear-ripened cheese.</title>
        <authorList>
            <consortium name="US DOE Joint Genome Institute (JGI-PGF)"/>
            <person name="Walter F."/>
            <person name="Albersmeier A."/>
            <person name="Kalinowski J."/>
            <person name="Ruckert C."/>
        </authorList>
    </citation>
    <scope>NUCLEOTIDE SEQUENCE</scope>
    <source>
        <strain evidence="8">JCM 11219</strain>
    </source>
</reference>
<keyword evidence="10" id="KW-1185">Reference proteome</keyword>
<dbReference type="Proteomes" id="UP000657075">
    <property type="component" value="Unassembled WGS sequence"/>
</dbReference>
<evidence type="ECO:0000256" key="3">
    <source>
        <dbReference type="ARBA" id="ARBA00022827"/>
    </source>
</evidence>
<organism evidence="8 9">
    <name type="scientific">Vulcanisaeta souniana JCM 11219</name>
    <dbReference type="NCBI Taxonomy" id="1293586"/>
    <lineage>
        <taxon>Archaea</taxon>
        <taxon>Thermoproteota</taxon>
        <taxon>Thermoprotei</taxon>
        <taxon>Thermoproteales</taxon>
        <taxon>Thermoproteaceae</taxon>
        <taxon>Vulcanisaeta</taxon>
    </lineage>
</organism>
<dbReference type="PRINTS" id="PR00420">
    <property type="entry name" value="RNGMNOXGNASE"/>
</dbReference>
<dbReference type="InterPro" id="IPR036188">
    <property type="entry name" value="FAD/NAD-bd_sf"/>
</dbReference>